<feature type="compositionally biased region" description="Low complexity" evidence="3">
    <location>
        <begin position="818"/>
        <end position="838"/>
    </location>
</feature>
<feature type="compositionally biased region" description="Basic and acidic residues" evidence="3">
    <location>
        <begin position="867"/>
        <end position="878"/>
    </location>
</feature>
<protein>
    <submittedName>
        <fullName evidence="4">Uncharacterized protein</fullName>
    </submittedName>
</protein>
<feature type="compositionally biased region" description="Polar residues" evidence="3">
    <location>
        <begin position="455"/>
        <end position="477"/>
    </location>
</feature>
<dbReference type="PANTHER" id="PTHR13069">
    <property type="entry name" value="ALKYLATED DNA REPAIR PROTEIN ALKB HOMOLOG 8"/>
    <property type="match status" value="1"/>
</dbReference>
<feature type="region of interest" description="Disordered" evidence="3">
    <location>
        <begin position="450"/>
        <end position="477"/>
    </location>
</feature>
<feature type="region of interest" description="Disordered" evidence="3">
    <location>
        <begin position="973"/>
        <end position="1049"/>
    </location>
</feature>
<keyword evidence="5" id="KW-1185">Reference proteome</keyword>
<feature type="compositionally biased region" description="Low complexity" evidence="3">
    <location>
        <begin position="35"/>
        <end position="48"/>
    </location>
</feature>
<feature type="region of interest" description="Disordered" evidence="3">
    <location>
        <begin position="1"/>
        <end position="48"/>
    </location>
</feature>
<feature type="region of interest" description="Disordered" evidence="3">
    <location>
        <begin position="810"/>
        <end position="927"/>
    </location>
</feature>
<dbReference type="AlphaFoldDB" id="A0A8J2K421"/>
<name>A0A8J2K421_9HEXA</name>
<feature type="region of interest" description="Disordered" evidence="3">
    <location>
        <begin position="196"/>
        <end position="215"/>
    </location>
</feature>
<evidence type="ECO:0000313" key="4">
    <source>
        <dbReference type="EMBL" id="CAG7727516.1"/>
    </source>
</evidence>
<dbReference type="PANTHER" id="PTHR13069:SF37">
    <property type="entry name" value="FIRE DANCER"/>
    <property type="match status" value="1"/>
</dbReference>
<organism evidence="4 5">
    <name type="scientific">Allacma fusca</name>
    <dbReference type="NCBI Taxonomy" id="39272"/>
    <lineage>
        <taxon>Eukaryota</taxon>
        <taxon>Metazoa</taxon>
        <taxon>Ecdysozoa</taxon>
        <taxon>Arthropoda</taxon>
        <taxon>Hexapoda</taxon>
        <taxon>Collembola</taxon>
        <taxon>Symphypleona</taxon>
        <taxon>Sminthuridae</taxon>
        <taxon>Allacma</taxon>
    </lineage>
</organism>
<dbReference type="GO" id="GO:0005634">
    <property type="term" value="C:nucleus"/>
    <property type="evidence" value="ECO:0007669"/>
    <property type="project" value="TreeGrafter"/>
</dbReference>
<comment type="caution">
    <text evidence="4">The sequence shown here is derived from an EMBL/GenBank/DDBJ whole genome shotgun (WGS) entry which is preliminary data.</text>
</comment>
<feature type="compositionally biased region" description="Basic and acidic residues" evidence="3">
    <location>
        <begin position="598"/>
        <end position="608"/>
    </location>
</feature>
<evidence type="ECO:0000256" key="1">
    <source>
        <dbReference type="ARBA" id="ARBA00022603"/>
    </source>
</evidence>
<gene>
    <name evidence="4" type="ORF">AFUS01_LOCUS16352</name>
</gene>
<feature type="compositionally biased region" description="Basic residues" evidence="3">
    <location>
        <begin position="286"/>
        <end position="297"/>
    </location>
</feature>
<dbReference type="EMBL" id="CAJVCH010149638">
    <property type="protein sequence ID" value="CAG7727516.1"/>
    <property type="molecule type" value="Genomic_DNA"/>
</dbReference>
<feature type="region of interest" description="Disordered" evidence="3">
    <location>
        <begin position="495"/>
        <end position="528"/>
    </location>
</feature>
<evidence type="ECO:0000313" key="5">
    <source>
        <dbReference type="Proteomes" id="UP000708208"/>
    </source>
</evidence>
<evidence type="ECO:0000256" key="3">
    <source>
        <dbReference type="SAM" id="MobiDB-lite"/>
    </source>
</evidence>
<sequence>MGLFPLPHHGGNHVGCRKRGRVRHRGRSIDPTCPSSSQSSSDLSSPNESCYSFVRRALQKLAGTKRNRGGRRPWFLQGLDIPQQEGNDPLVSMEDDVGGLDFGNMNNAVDHFMPIELRQLESTEFAELLQLQEDNKKNKPRGMIFSNVLYPRRRRTLETTGDMQSSASPLGSQPKSKSLSDLFGLLPVGILRSAKKSTDDVRKGKSNAVKPKQVVRSHSSLSGLFSPNDEIEFPDCVRHKAVQTESLESIDLNSSSVIDSVSTSNTLTPFQTDSCSTPQEPERTPKKLRPTLVKQKHSICSSTTPHNTSLDVSSDNENESPEVTRSLIDENGGTEDPSIPWREIKESVKDLPEFKQPTGNTRGQNSSVRAALAGSSFWKQTSLNEELIFSERLKEKERLKQNIQKQCSLNEELIYKQRENTRWDQMKEAFLNSSNVKCLQLLKHGISSRFRGSDPNGNTVVNNTPGSISSVPRQPYQTSSIRNGLVRMLQNWKQGDETPASGTSENGASPVNARRGSKEGTTRRGLFPPFFLRRSSAGSLNVSKIGKDLNDPSGSSQILSPPPYLKRRPSDNELLHDGMGINGNSNKLIPGVRHVRKLSREEGSDSSKDSSFQSDTSVDSEDSFASVIFIPKTTSMDNAIGGGDPLCFNSETRANSTDSDRSPKSPASRLSPPSHNVPKSPSPLASEILRKRSPEVSPTRMNVYGNSSLLESFKFVFDESATVATANNSGSSIECTKSLKEELGATALASVTEEESQSPVEEKIVVKKAKCEKIEVLRKPAVFPEQRCHITRQLVRRSLPKALAVELFNPETDDADTSDTSSSSPNSVSSVVSVVNDDGWNASNTQSDAPNFEEEGQGAQSETVEDSSDKVEVKEVPPEIKQVLPSAECKGTADEGTTTVDETPPPPPPPSKPELPPEPPVKVDERRKLSSAGLLEAAVHVVTSLENLVTQSSPKARRKFTLARLGSTSEWLSSLPTDLTNQNSSKRQPAERRTAGEKILMGEVKKMQPKGPDAKWPASIIDESPPQTAKLAEEGATGSNQTTTDSNETHAANEIVAKLGEELDEKDSLYDSMENLTNNPSVDSSVRMSSTCSCSIRGGDSFDSWTSAKSSLTNSSSTHHKTSFPSLIPLQAHSSKPSSLSNMGGSGRIRGPGSCKSSAAGEDTEDSTALTYHRYYHVFREGELDKLIEKYVQNLHIISSYYDHANWCIIAEKVQVWTI</sequence>
<feature type="compositionally biased region" description="Polar residues" evidence="3">
    <location>
        <begin position="1037"/>
        <end position="1049"/>
    </location>
</feature>
<feature type="compositionally biased region" description="Polar residues" evidence="3">
    <location>
        <begin position="500"/>
        <end position="509"/>
    </location>
</feature>
<feature type="region of interest" description="Disordered" evidence="3">
    <location>
        <begin position="1126"/>
        <end position="1162"/>
    </location>
</feature>
<feature type="region of interest" description="Disordered" evidence="3">
    <location>
        <begin position="644"/>
        <end position="686"/>
    </location>
</feature>
<dbReference type="OrthoDB" id="271595at2759"/>
<dbReference type="GO" id="GO:0030488">
    <property type="term" value="P:tRNA methylation"/>
    <property type="evidence" value="ECO:0007669"/>
    <property type="project" value="TreeGrafter"/>
</dbReference>
<evidence type="ECO:0000256" key="2">
    <source>
        <dbReference type="ARBA" id="ARBA00022679"/>
    </source>
</evidence>
<dbReference type="GO" id="GO:0005737">
    <property type="term" value="C:cytoplasm"/>
    <property type="evidence" value="ECO:0007669"/>
    <property type="project" value="TreeGrafter"/>
</dbReference>
<proteinExistence type="predicted"/>
<dbReference type="Proteomes" id="UP000708208">
    <property type="component" value="Unassembled WGS sequence"/>
</dbReference>
<keyword evidence="1" id="KW-0489">Methyltransferase</keyword>
<feature type="region of interest" description="Disordered" evidence="3">
    <location>
        <begin position="264"/>
        <end position="339"/>
    </location>
</feature>
<feature type="compositionally biased region" description="Polar residues" evidence="3">
    <location>
        <begin position="973"/>
        <end position="987"/>
    </location>
</feature>
<dbReference type="InterPro" id="IPR051422">
    <property type="entry name" value="AlkB_tRNA_MeTrf/Diox"/>
</dbReference>
<feature type="compositionally biased region" description="Polar residues" evidence="3">
    <location>
        <begin position="1132"/>
        <end position="1143"/>
    </location>
</feature>
<feature type="compositionally biased region" description="Basic residues" evidence="3">
    <location>
        <begin position="15"/>
        <end position="26"/>
    </location>
</feature>
<feature type="compositionally biased region" description="Polar residues" evidence="3">
    <location>
        <begin position="298"/>
        <end position="313"/>
    </location>
</feature>
<reference evidence="4" key="1">
    <citation type="submission" date="2021-06" db="EMBL/GenBank/DDBJ databases">
        <authorList>
            <person name="Hodson N. C."/>
            <person name="Mongue J. A."/>
            <person name="Jaron S. K."/>
        </authorList>
    </citation>
    <scope>NUCLEOTIDE SEQUENCE</scope>
</reference>
<feature type="compositionally biased region" description="Pro residues" evidence="3">
    <location>
        <begin position="903"/>
        <end position="920"/>
    </location>
</feature>
<dbReference type="GO" id="GO:0000049">
    <property type="term" value="F:tRNA binding"/>
    <property type="evidence" value="ECO:0007669"/>
    <property type="project" value="TreeGrafter"/>
</dbReference>
<accession>A0A8J2K421</accession>
<keyword evidence="2" id="KW-0808">Transferase</keyword>
<feature type="compositionally biased region" description="Polar residues" evidence="3">
    <location>
        <begin position="267"/>
        <end position="279"/>
    </location>
</feature>
<feature type="region of interest" description="Disordered" evidence="3">
    <location>
        <begin position="543"/>
        <end position="617"/>
    </location>
</feature>
<dbReference type="GO" id="GO:0106335">
    <property type="term" value="F:tRNA (5-carboxymethyluridine(34)-5-O)-methyltransferase activity"/>
    <property type="evidence" value="ECO:0007669"/>
    <property type="project" value="TreeGrafter"/>
</dbReference>
<dbReference type="GO" id="GO:0002098">
    <property type="term" value="P:tRNA wobble uridine modification"/>
    <property type="evidence" value="ECO:0007669"/>
    <property type="project" value="TreeGrafter"/>
</dbReference>